<evidence type="ECO:0000256" key="6">
    <source>
        <dbReference type="SAM" id="MobiDB-lite"/>
    </source>
</evidence>
<dbReference type="EMBL" id="PDNA01000065">
    <property type="protein sequence ID" value="PGH17368.1"/>
    <property type="molecule type" value="Genomic_DNA"/>
</dbReference>
<evidence type="ECO:0000259" key="8">
    <source>
        <dbReference type="PROSITE" id="PS51266"/>
    </source>
</evidence>
<evidence type="ECO:0000256" key="4">
    <source>
        <dbReference type="PROSITE-ProRule" id="PRU00601"/>
    </source>
</evidence>
<evidence type="ECO:0000256" key="3">
    <source>
        <dbReference type="ARBA" id="ARBA00022833"/>
    </source>
</evidence>
<dbReference type="SUPFAM" id="SSF161219">
    <property type="entry name" value="CHY zinc finger-like"/>
    <property type="match status" value="1"/>
</dbReference>
<dbReference type="AlphaFoldDB" id="A0A2B7Y8X7"/>
<proteinExistence type="predicted"/>
<evidence type="ECO:0000256" key="2">
    <source>
        <dbReference type="ARBA" id="ARBA00022771"/>
    </source>
</evidence>
<protein>
    <recommendedName>
        <fullName evidence="11">CHY-type domain-containing protein</fullName>
    </recommendedName>
</protein>
<dbReference type="PROSITE" id="PS51266">
    <property type="entry name" value="ZF_CHY"/>
    <property type="match status" value="1"/>
</dbReference>
<keyword evidence="10" id="KW-1185">Reference proteome</keyword>
<feature type="region of interest" description="Disordered" evidence="6">
    <location>
        <begin position="415"/>
        <end position="494"/>
    </location>
</feature>
<feature type="compositionally biased region" description="Polar residues" evidence="6">
    <location>
        <begin position="781"/>
        <end position="791"/>
    </location>
</feature>
<dbReference type="Pfam" id="PF05495">
    <property type="entry name" value="zf-CHY"/>
    <property type="match status" value="1"/>
</dbReference>
<feature type="zinc finger region" description="C3H1-type" evidence="5">
    <location>
        <begin position="40"/>
        <end position="68"/>
    </location>
</feature>
<reference evidence="9 10" key="1">
    <citation type="submission" date="2017-10" db="EMBL/GenBank/DDBJ databases">
        <title>Comparative genomics in systemic dimorphic fungi from Ajellomycetaceae.</title>
        <authorList>
            <person name="Munoz J.F."/>
            <person name="Mcewen J.G."/>
            <person name="Clay O.K."/>
            <person name="Cuomo C.A."/>
        </authorList>
    </citation>
    <scope>NUCLEOTIDE SEQUENCE [LARGE SCALE GENOMIC DNA]</scope>
    <source>
        <strain evidence="9 10">UAMH7299</strain>
    </source>
</reference>
<feature type="compositionally biased region" description="Basic and acidic residues" evidence="6">
    <location>
        <begin position="275"/>
        <end position="290"/>
    </location>
</feature>
<evidence type="ECO:0000259" key="7">
    <source>
        <dbReference type="PROSITE" id="PS50103"/>
    </source>
</evidence>
<feature type="domain" description="CHY-type" evidence="8">
    <location>
        <begin position="678"/>
        <end position="745"/>
    </location>
</feature>
<feature type="domain" description="C3H1-type" evidence="7">
    <location>
        <begin position="40"/>
        <end position="68"/>
    </location>
</feature>
<keyword evidence="3 5" id="KW-0862">Zinc</keyword>
<feature type="region of interest" description="Disordered" evidence="6">
    <location>
        <begin position="73"/>
        <end position="94"/>
    </location>
</feature>
<feature type="region of interest" description="Disordered" evidence="6">
    <location>
        <begin position="1"/>
        <end position="44"/>
    </location>
</feature>
<dbReference type="Proteomes" id="UP000224634">
    <property type="component" value="Unassembled WGS sequence"/>
</dbReference>
<dbReference type="STRING" id="1447883.A0A2B7Y8X7"/>
<name>A0A2B7Y8X7_POLH7</name>
<dbReference type="InterPro" id="IPR008913">
    <property type="entry name" value="Znf_CHY"/>
</dbReference>
<evidence type="ECO:0000256" key="1">
    <source>
        <dbReference type="ARBA" id="ARBA00022723"/>
    </source>
</evidence>
<comment type="caution">
    <text evidence="9">The sequence shown here is derived from an EMBL/GenBank/DDBJ whole genome shotgun (WGS) entry which is preliminary data.</text>
</comment>
<feature type="compositionally biased region" description="Basic and acidic residues" evidence="6">
    <location>
        <begin position="760"/>
        <end position="771"/>
    </location>
</feature>
<feature type="region of interest" description="Disordered" evidence="6">
    <location>
        <begin position="758"/>
        <end position="791"/>
    </location>
</feature>
<feature type="compositionally biased region" description="Acidic residues" evidence="6">
    <location>
        <begin position="467"/>
        <end position="491"/>
    </location>
</feature>
<evidence type="ECO:0008006" key="11">
    <source>
        <dbReference type="Google" id="ProtNLM"/>
    </source>
</evidence>
<evidence type="ECO:0000313" key="10">
    <source>
        <dbReference type="Proteomes" id="UP000224634"/>
    </source>
</evidence>
<feature type="region of interest" description="Disordered" evidence="6">
    <location>
        <begin position="246"/>
        <end position="295"/>
    </location>
</feature>
<evidence type="ECO:0000256" key="5">
    <source>
        <dbReference type="PROSITE-ProRule" id="PRU00723"/>
    </source>
</evidence>
<keyword evidence="1 5" id="KW-0479">Metal-binding</keyword>
<feature type="compositionally biased region" description="Polar residues" evidence="6">
    <location>
        <begin position="247"/>
        <end position="273"/>
    </location>
</feature>
<accession>A0A2B7Y8X7</accession>
<dbReference type="OrthoDB" id="10253329at2759"/>
<keyword evidence="2 4" id="KW-0863">Zinc-finger</keyword>
<gene>
    <name evidence="9" type="ORF">AJ80_04823</name>
</gene>
<dbReference type="InterPro" id="IPR037274">
    <property type="entry name" value="Znf_CHY_sf"/>
</dbReference>
<dbReference type="PROSITE" id="PS50103">
    <property type="entry name" value="ZF_C3H1"/>
    <property type="match status" value="1"/>
</dbReference>
<dbReference type="InterPro" id="IPR000571">
    <property type="entry name" value="Znf_CCCH"/>
</dbReference>
<organism evidence="9 10">
    <name type="scientific">Polytolypa hystricis (strain UAMH7299)</name>
    <dbReference type="NCBI Taxonomy" id="1447883"/>
    <lineage>
        <taxon>Eukaryota</taxon>
        <taxon>Fungi</taxon>
        <taxon>Dikarya</taxon>
        <taxon>Ascomycota</taxon>
        <taxon>Pezizomycotina</taxon>
        <taxon>Eurotiomycetes</taxon>
        <taxon>Eurotiomycetidae</taxon>
        <taxon>Onygenales</taxon>
        <taxon>Onygenales incertae sedis</taxon>
        <taxon>Polytolypa</taxon>
    </lineage>
</organism>
<dbReference type="GO" id="GO:0008270">
    <property type="term" value="F:zinc ion binding"/>
    <property type="evidence" value="ECO:0007669"/>
    <property type="project" value="UniProtKB-KW"/>
</dbReference>
<sequence>MALNNNISGQPPPVHAELASAQPHPIQASTRPPPARRRPDRKSTKCRFFGTKEGCRAGNACPFAHDSSVVLSPEQATQEHDGAQNTSPLQGEHESVAAGNANVRTSSLPNLSAEGLQSRVVQRPIPRAQIEDPRGFQINQIRRRFNPDERSDEYGTYLTFKLVPSDPDFSFDVNSLECVLQVPLTYPNQGKPSLEVKNAGLDSKYKMLVQQKFNNLATNYQGTLLTLMNVLDKSLRPLFSGEPSMEGFSSPNETFKASSSSTGPAVTHIQSAEGSLRREKERADQRRQREVSQLTSRLRRTPLFSASSDKTTFTIPLRPAKPQLLPDPLKSLGTVNLVVSPLYPLEPCRIRLTSSTDQAARNAEVVFEKHVVDNPDMTILAHMNYLSAMLHTMVNPPVDEISDLSNAAASVSLKDTVAEPSAPPVPNALPELSKTPAGEPDSQETSADRPHIRVIPRPPEWTLPGGESDEDESELSSEYDSEGSFTDEDEAGGVRVPAQIARPVGRESSLDFPSLDLVGIELLQLKSLSLTLKCERCKELHDFMNIKIGEDGLSIPPKRVESCKKCGYYLSIGFRRELMHPYSHRAGYLDLDGCTAADFLPSSFIPTCSECSAIYPAPGITAVAGDSKSAVCRQCHHGMRFKLPEIKFLLVRSGVGESADNRNSFFPKESLGIVAGQELPRRGRCAHYGKSYRWFRFSCCARVFSCDRCHDAATDHPNEHANRMICGFCSREQNYRPEDCGVCHSILVGKAGSGFWEGGKGTRDRARMSKKDPRKYKRKSGTTPGSSTQKK</sequence>
<evidence type="ECO:0000313" key="9">
    <source>
        <dbReference type="EMBL" id="PGH17368.1"/>
    </source>
</evidence>